<evidence type="ECO:0000313" key="3">
    <source>
        <dbReference type="Proteomes" id="UP000250642"/>
    </source>
</evidence>
<protein>
    <submittedName>
        <fullName evidence="2">Restriction endonuclease</fullName>
    </submittedName>
</protein>
<dbReference type="InterPro" id="IPR003615">
    <property type="entry name" value="HNH_nuc"/>
</dbReference>
<name>A0A329R6L9_9BACL</name>
<gene>
    <name evidence="2" type="ORF">DC345_00360</name>
</gene>
<comment type="caution">
    <text evidence="2">The sequence shown here is derived from an EMBL/GenBank/DDBJ whole genome shotgun (WGS) entry which is preliminary data.</text>
</comment>
<dbReference type="EMBL" id="QEVW01000001">
    <property type="protein sequence ID" value="RAW19639.1"/>
    <property type="molecule type" value="Genomic_DNA"/>
</dbReference>
<dbReference type="Proteomes" id="UP000250642">
    <property type="component" value="Unassembled WGS sequence"/>
</dbReference>
<dbReference type="InterPro" id="IPR002711">
    <property type="entry name" value="HNH"/>
</dbReference>
<dbReference type="Pfam" id="PF01844">
    <property type="entry name" value="HNH"/>
    <property type="match status" value="1"/>
</dbReference>
<keyword evidence="2" id="KW-0540">Nuclease</keyword>
<dbReference type="GO" id="GO:0004519">
    <property type="term" value="F:endonuclease activity"/>
    <property type="evidence" value="ECO:0007669"/>
    <property type="project" value="UniProtKB-KW"/>
</dbReference>
<reference evidence="2 3" key="1">
    <citation type="submission" date="2018-04" db="EMBL/GenBank/DDBJ databases">
        <title>Paenibacillus taichungensis Genome sequencing and assembly.</title>
        <authorList>
            <person name="Xu J."/>
            <person name="Rensing C."/>
            <person name="Mazhar H.S."/>
        </authorList>
    </citation>
    <scope>NUCLEOTIDE SEQUENCE [LARGE SCALE GENOMIC DNA]</scope>
    <source>
        <strain evidence="2 3">NC1</strain>
    </source>
</reference>
<keyword evidence="2" id="KW-0378">Hydrolase</keyword>
<evidence type="ECO:0000259" key="1">
    <source>
        <dbReference type="SMART" id="SM00507"/>
    </source>
</evidence>
<organism evidence="2 3">
    <name type="scientific">Paenibacillus taichungensis</name>
    <dbReference type="NCBI Taxonomy" id="484184"/>
    <lineage>
        <taxon>Bacteria</taxon>
        <taxon>Bacillati</taxon>
        <taxon>Bacillota</taxon>
        <taxon>Bacilli</taxon>
        <taxon>Bacillales</taxon>
        <taxon>Paenibacillaceae</taxon>
        <taxon>Paenibacillus</taxon>
    </lineage>
</organism>
<dbReference type="Gene3D" id="1.10.30.50">
    <property type="match status" value="1"/>
</dbReference>
<dbReference type="GO" id="GO:0003676">
    <property type="term" value="F:nucleic acid binding"/>
    <property type="evidence" value="ECO:0007669"/>
    <property type="project" value="InterPro"/>
</dbReference>
<dbReference type="GO" id="GO:0008270">
    <property type="term" value="F:zinc ion binding"/>
    <property type="evidence" value="ECO:0007669"/>
    <property type="project" value="InterPro"/>
</dbReference>
<evidence type="ECO:0000313" key="2">
    <source>
        <dbReference type="EMBL" id="RAW19639.1"/>
    </source>
</evidence>
<dbReference type="AlphaFoldDB" id="A0A329R6L9"/>
<dbReference type="SMART" id="SM00507">
    <property type="entry name" value="HNHc"/>
    <property type="match status" value="1"/>
</dbReference>
<feature type="domain" description="HNH nuclease" evidence="1">
    <location>
        <begin position="122"/>
        <end position="185"/>
    </location>
</feature>
<accession>A0A329R6L9</accession>
<proteinExistence type="predicted"/>
<keyword evidence="2" id="KW-0255">Endonuclease</keyword>
<sequence length="204" mass="23951">MNKQWKDIIIEVIQELGGEAWLQDIYEKVEEKYPEKLTKGYDKTIRDCIQRFSSDSTKYEARGDIFYSVKGLGRGIWGLNDYQNEENKNLNFTNDDSVFPEGKKKLAQHIRRERNPALINRAKELFKLKEGRVYCQSCGFDFESKYGDIGKDFIEGHHIIPISELKEGSKTRVQDIILLCSNCHSMVHRKRPWLRVDEIKTLMK</sequence>
<dbReference type="CDD" id="cd00085">
    <property type="entry name" value="HNHc"/>
    <property type="match status" value="1"/>
</dbReference>